<name>A0A7R7ZL20_ASPCH</name>
<evidence type="ECO:0000313" key="2">
    <source>
        <dbReference type="Proteomes" id="UP000637239"/>
    </source>
</evidence>
<dbReference type="EMBL" id="AP024417">
    <property type="protein sequence ID" value="BCR84677.1"/>
    <property type="molecule type" value="Genomic_DNA"/>
</dbReference>
<dbReference type="GeneID" id="66979036"/>
<dbReference type="KEGG" id="ache:ACHE_20135A"/>
<reference evidence="1" key="1">
    <citation type="submission" date="2021-01" db="EMBL/GenBank/DDBJ databases">
        <authorList>
            <consortium name="Aspergillus chevalieri M1 genome sequencing consortium"/>
            <person name="Kazuki M."/>
            <person name="Futagami T."/>
        </authorList>
    </citation>
    <scope>NUCLEOTIDE SEQUENCE</scope>
    <source>
        <strain evidence="1">M1</strain>
    </source>
</reference>
<evidence type="ECO:0008006" key="3">
    <source>
        <dbReference type="Google" id="ProtNLM"/>
    </source>
</evidence>
<dbReference type="AlphaFoldDB" id="A0A7R7ZL20"/>
<reference evidence="1" key="2">
    <citation type="submission" date="2021-02" db="EMBL/GenBank/DDBJ databases">
        <title>Aspergillus chevalieri M1 genome sequence.</title>
        <authorList>
            <person name="Kadooka C."/>
            <person name="Mori K."/>
            <person name="Futagami T."/>
        </authorList>
    </citation>
    <scope>NUCLEOTIDE SEQUENCE</scope>
    <source>
        <strain evidence="1">M1</strain>
    </source>
</reference>
<organism evidence="1 2">
    <name type="scientific">Aspergillus chevalieri</name>
    <name type="common">Eurotium chevalieri</name>
    <dbReference type="NCBI Taxonomy" id="182096"/>
    <lineage>
        <taxon>Eukaryota</taxon>
        <taxon>Fungi</taxon>
        <taxon>Dikarya</taxon>
        <taxon>Ascomycota</taxon>
        <taxon>Pezizomycotina</taxon>
        <taxon>Eurotiomycetes</taxon>
        <taxon>Eurotiomycetidae</taxon>
        <taxon>Eurotiales</taxon>
        <taxon>Aspergillaceae</taxon>
        <taxon>Aspergillus</taxon>
        <taxon>Aspergillus subgen. Aspergillus</taxon>
    </lineage>
</organism>
<evidence type="ECO:0000313" key="1">
    <source>
        <dbReference type="EMBL" id="BCR84677.1"/>
    </source>
</evidence>
<dbReference type="Proteomes" id="UP000637239">
    <property type="component" value="Chromosome 2"/>
</dbReference>
<dbReference type="RefSeq" id="XP_043133199.1">
    <property type="nucleotide sequence ID" value="XM_043284403.1"/>
</dbReference>
<proteinExistence type="predicted"/>
<gene>
    <name evidence="1" type="ORF">ACHE_20135A</name>
</gene>
<sequence length="210" mass="24376">MRCWNLAICVLGPVVETHLDIFTALALRKVKEWKPDYDEYTEDPTGSTEPFKILAFRNLIQKCQNKERKKVPQGNPRPTLPFSRPLYLPYEIRCLILDCLDYTDIPILKSAVQYHIGESYWRARMAFYLIGINDELSRIENEEIAWEHLCLETEKLDATTDIFKTCRRAIRILTVIKEKLFKMLHEGYIPALKDVINDVQGDDTGILGLG</sequence>
<keyword evidence="2" id="KW-1185">Reference proteome</keyword>
<protein>
    <recommendedName>
        <fullName evidence="3">F-box domain-containing protein</fullName>
    </recommendedName>
</protein>
<accession>A0A7R7ZL20</accession>